<accession>A0A6A6XUZ6</accession>
<gene>
    <name evidence="2" type="ORF">K505DRAFT_321071</name>
</gene>
<dbReference type="AlphaFoldDB" id="A0A6A6XUZ6"/>
<dbReference type="Proteomes" id="UP000799757">
    <property type="component" value="Unassembled WGS sequence"/>
</dbReference>
<evidence type="ECO:0000256" key="1">
    <source>
        <dbReference type="SAM" id="MobiDB-lite"/>
    </source>
</evidence>
<name>A0A6A6XUZ6_9PLEO</name>
<dbReference type="OrthoDB" id="10586698at2759"/>
<evidence type="ECO:0000313" key="2">
    <source>
        <dbReference type="EMBL" id="KAF2799584.1"/>
    </source>
</evidence>
<proteinExistence type="predicted"/>
<dbReference type="EMBL" id="MU001762">
    <property type="protein sequence ID" value="KAF2799584.1"/>
    <property type="molecule type" value="Genomic_DNA"/>
</dbReference>
<evidence type="ECO:0000313" key="3">
    <source>
        <dbReference type="Proteomes" id="UP000799757"/>
    </source>
</evidence>
<feature type="region of interest" description="Disordered" evidence="1">
    <location>
        <begin position="1"/>
        <end position="34"/>
    </location>
</feature>
<sequence>MLSKTVNESRPRRPSPPPKGARAREPPSPSLIARSLPSTATLNALPMLSRASSKLNIASESIPSETEGEWIVIPVMNSVHPIDAIKRVLGLDDNPEVKDVVLDYPFLANYIYALEETKAGKIWTLRLRSGSRIESARFEMDRAYRIHNPGDVEKLLEYYSDVYELKCEIKKCVFVWETVGETARAEGSEERSGRIIVASWPLKSR</sequence>
<reference evidence="2" key="1">
    <citation type="journal article" date="2020" name="Stud. Mycol.">
        <title>101 Dothideomycetes genomes: a test case for predicting lifestyles and emergence of pathogens.</title>
        <authorList>
            <person name="Haridas S."/>
            <person name="Albert R."/>
            <person name="Binder M."/>
            <person name="Bloem J."/>
            <person name="Labutti K."/>
            <person name="Salamov A."/>
            <person name="Andreopoulos B."/>
            <person name="Baker S."/>
            <person name="Barry K."/>
            <person name="Bills G."/>
            <person name="Bluhm B."/>
            <person name="Cannon C."/>
            <person name="Castanera R."/>
            <person name="Culley D."/>
            <person name="Daum C."/>
            <person name="Ezra D."/>
            <person name="Gonzalez J."/>
            <person name="Henrissat B."/>
            <person name="Kuo A."/>
            <person name="Liang C."/>
            <person name="Lipzen A."/>
            <person name="Lutzoni F."/>
            <person name="Magnuson J."/>
            <person name="Mondo S."/>
            <person name="Nolan M."/>
            <person name="Ohm R."/>
            <person name="Pangilinan J."/>
            <person name="Park H.-J."/>
            <person name="Ramirez L."/>
            <person name="Alfaro M."/>
            <person name="Sun H."/>
            <person name="Tritt A."/>
            <person name="Yoshinaga Y."/>
            <person name="Zwiers L.-H."/>
            <person name="Turgeon B."/>
            <person name="Goodwin S."/>
            <person name="Spatafora J."/>
            <person name="Crous P."/>
            <person name="Grigoriev I."/>
        </authorList>
    </citation>
    <scope>NUCLEOTIDE SEQUENCE</scope>
    <source>
        <strain evidence="2">CBS 109.77</strain>
    </source>
</reference>
<organism evidence="2 3">
    <name type="scientific">Melanomma pulvis-pyrius CBS 109.77</name>
    <dbReference type="NCBI Taxonomy" id="1314802"/>
    <lineage>
        <taxon>Eukaryota</taxon>
        <taxon>Fungi</taxon>
        <taxon>Dikarya</taxon>
        <taxon>Ascomycota</taxon>
        <taxon>Pezizomycotina</taxon>
        <taxon>Dothideomycetes</taxon>
        <taxon>Pleosporomycetidae</taxon>
        <taxon>Pleosporales</taxon>
        <taxon>Melanommataceae</taxon>
        <taxon>Melanomma</taxon>
    </lineage>
</organism>
<protein>
    <submittedName>
        <fullName evidence="2">Uncharacterized protein</fullName>
    </submittedName>
</protein>
<keyword evidence="3" id="KW-1185">Reference proteome</keyword>